<dbReference type="Proteomes" id="UP000731465">
    <property type="component" value="Unassembled WGS sequence"/>
</dbReference>
<keyword evidence="2" id="KW-1185">Reference proteome</keyword>
<comment type="caution">
    <text evidence="1">The sequence shown here is derived from an EMBL/GenBank/DDBJ whole genome shotgun (WGS) entry which is preliminary data.</text>
</comment>
<name>A0ABS7DJE2_9GAMM</name>
<organism evidence="1 2">
    <name type="scientific">Succinivibrio faecicola</name>
    <dbReference type="NCBI Taxonomy" id="2820300"/>
    <lineage>
        <taxon>Bacteria</taxon>
        <taxon>Pseudomonadati</taxon>
        <taxon>Pseudomonadota</taxon>
        <taxon>Gammaproteobacteria</taxon>
        <taxon>Aeromonadales</taxon>
        <taxon>Succinivibrionaceae</taxon>
        <taxon>Succinivibrio</taxon>
    </lineage>
</organism>
<accession>A0ABS7DJE2</accession>
<evidence type="ECO:0000313" key="1">
    <source>
        <dbReference type="EMBL" id="MBW7570661.1"/>
    </source>
</evidence>
<sequence>GDCETASDKIYDLLLNYVSVRDFATKSKPENYYHGFLSGVFASCGDYINDFKSNTETGNGYADITFLDRRKKKAVILELKIAQSTKNLKETALQAIKQIEDKRYAEEFFDDVISDIYCYGISFYQKNCIIEVKKIK</sequence>
<reference evidence="1 2" key="1">
    <citation type="submission" date="2021-03" db="EMBL/GenBank/DDBJ databases">
        <title>Succinivibrio sp. nov. isolated from feces of cow.</title>
        <authorList>
            <person name="Choi J.-Y."/>
        </authorList>
    </citation>
    <scope>NUCLEOTIDE SEQUENCE [LARGE SCALE GENOMIC DNA]</scope>
    <source>
        <strain evidence="1 2">AGMB01872</strain>
    </source>
</reference>
<proteinExistence type="predicted"/>
<evidence type="ECO:0000313" key="2">
    <source>
        <dbReference type="Proteomes" id="UP000731465"/>
    </source>
</evidence>
<dbReference type="EMBL" id="JAGFNY010000025">
    <property type="protein sequence ID" value="MBW7570661.1"/>
    <property type="molecule type" value="Genomic_DNA"/>
</dbReference>
<dbReference type="InterPro" id="IPR012547">
    <property type="entry name" value="PDDEXK_9"/>
</dbReference>
<feature type="non-terminal residue" evidence="1">
    <location>
        <position position="1"/>
    </location>
</feature>
<gene>
    <name evidence="1" type="ORF">J5V48_07120</name>
</gene>
<dbReference type="RefSeq" id="WP_219937885.1">
    <property type="nucleotide sequence ID" value="NZ_JAGFNY010000025.1"/>
</dbReference>
<dbReference type="Pfam" id="PF08011">
    <property type="entry name" value="PDDEXK_9"/>
    <property type="match status" value="1"/>
</dbReference>
<protein>
    <submittedName>
        <fullName evidence="1">PD-(D/E)XK nuclease domain-containing protein</fullName>
    </submittedName>
</protein>